<dbReference type="SUPFAM" id="SSF52218">
    <property type="entry name" value="Flavoproteins"/>
    <property type="match status" value="1"/>
</dbReference>
<keyword evidence="3" id="KW-1185">Reference proteome</keyword>
<dbReference type="PANTHER" id="PTHR38030">
    <property type="entry name" value="PROTOPORPHYRINOGEN IX DEHYDROGENASE [MENAQUINONE]"/>
    <property type="match status" value="1"/>
</dbReference>
<dbReference type="EMBL" id="FOIN01000010">
    <property type="protein sequence ID" value="SET41504.1"/>
    <property type="molecule type" value="Genomic_DNA"/>
</dbReference>
<dbReference type="InterPro" id="IPR052200">
    <property type="entry name" value="Protoporphyrinogen_IX_DH"/>
</dbReference>
<protein>
    <submittedName>
        <fullName evidence="2">Flavodoxin domain-containing protein</fullName>
    </submittedName>
</protein>
<evidence type="ECO:0000313" key="2">
    <source>
        <dbReference type="EMBL" id="SET41504.1"/>
    </source>
</evidence>
<dbReference type="PROSITE" id="PS00201">
    <property type="entry name" value="FLAVODOXIN"/>
    <property type="match status" value="1"/>
</dbReference>
<proteinExistence type="predicted"/>
<organism evidence="2 3">
    <name type="scientific">Thomasclavelia cocleata</name>
    <dbReference type="NCBI Taxonomy" id="69824"/>
    <lineage>
        <taxon>Bacteria</taxon>
        <taxon>Bacillati</taxon>
        <taxon>Bacillota</taxon>
        <taxon>Erysipelotrichia</taxon>
        <taxon>Erysipelotrichales</taxon>
        <taxon>Coprobacillaceae</taxon>
        <taxon>Thomasclavelia</taxon>
    </lineage>
</organism>
<dbReference type="InterPro" id="IPR026816">
    <property type="entry name" value="Flavodoxin_dom"/>
</dbReference>
<feature type="domain" description="Flavodoxin" evidence="1">
    <location>
        <begin position="6"/>
        <end position="138"/>
    </location>
</feature>
<accession>A0A1I0EAS2</accession>
<dbReference type="OrthoDB" id="2146857at2"/>
<evidence type="ECO:0000259" key="1">
    <source>
        <dbReference type="Pfam" id="PF12724"/>
    </source>
</evidence>
<dbReference type="InterPro" id="IPR029039">
    <property type="entry name" value="Flavoprotein-like_sf"/>
</dbReference>
<name>A0A1I0EAS2_9FIRM</name>
<reference evidence="3" key="1">
    <citation type="submission" date="2016-10" db="EMBL/GenBank/DDBJ databases">
        <authorList>
            <person name="Varghese N."/>
            <person name="Submissions S."/>
        </authorList>
    </citation>
    <scope>NUCLEOTIDE SEQUENCE [LARGE SCALE GENOMIC DNA]</scope>
    <source>
        <strain evidence="3">DSM 1551</strain>
    </source>
</reference>
<dbReference type="PANTHER" id="PTHR38030:SF2">
    <property type="entry name" value="PROTOPORPHYRINOGEN IX DEHYDROGENASE [QUINONE]"/>
    <property type="match status" value="1"/>
</dbReference>
<dbReference type="InterPro" id="IPR001226">
    <property type="entry name" value="Flavodoxin_CS"/>
</dbReference>
<dbReference type="GO" id="GO:0010181">
    <property type="term" value="F:FMN binding"/>
    <property type="evidence" value="ECO:0007669"/>
    <property type="project" value="InterPro"/>
</dbReference>
<evidence type="ECO:0000313" key="3">
    <source>
        <dbReference type="Proteomes" id="UP000198558"/>
    </source>
</evidence>
<dbReference type="GO" id="GO:0009055">
    <property type="term" value="F:electron transfer activity"/>
    <property type="evidence" value="ECO:0007669"/>
    <property type="project" value="InterPro"/>
</dbReference>
<dbReference type="GO" id="GO:0006783">
    <property type="term" value="P:heme biosynthetic process"/>
    <property type="evidence" value="ECO:0007669"/>
    <property type="project" value="TreeGrafter"/>
</dbReference>
<dbReference type="AlphaFoldDB" id="A0A1I0EAS2"/>
<dbReference type="GO" id="GO:0070819">
    <property type="term" value="F:menaquinone-dependent protoporphyrinogen oxidase activity"/>
    <property type="evidence" value="ECO:0007669"/>
    <property type="project" value="TreeGrafter"/>
</dbReference>
<dbReference type="Pfam" id="PF12724">
    <property type="entry name" value="Flavodoxin_5"/>
    <property type="match status" value="1"/>
</dbReference>
<gene>
    <name evidence="2" type="ORF">SAMN04489758_1102</name>
</gene>
<dbReference type="Gene3D" id="3.40.50.360">
    <property type="match status" value="1"/>
</dbReference>
<sequence length="179" mass="20711">MKLMKIIIYGSQYGTTKQYAKELSKKTNIKAYSYENIKNIDKYETIIYIGALYAGGVLGMAKTFKKISNYKSKKIIIATVGLADPMDIENVNNIENSMKRQLSSKIYERAYIYHLRGGIDYSKLNFVHKIMMGLVYKKVKSLPEHKKTAEVKAMINTYNQKVDFVNYYSLENIIREIQS</sequence>
<dbReference type="Proteomes" id="UP000198558">
    <property type="component" value="Unassembled WGS sequence"/>
</dbReference>